<evidence type="ECO:0008006" key="6">
    <source>
        <dbReference type="Google" id="ProtNLM"/>
    </source>
</evidence>
<dbReference type="Pfam" id="PF01569">
    <property type="entry name" value="PAP2"/>
    <property type="match status" value="1"/>
</dbReference>
<dbReference type="Pfam" id="PF02018">
    <property type="entry name" value="CBM_4_9"/>
    <property type="match status" value="1"/>
</dbReference>
<dbReference type="OrthoDB" id="103227at2"/>
<comment type="caution">
    <text evidence="4">The sequence shown here is derived from an EMBL/GenBank/DDBJ whole genome shotgun (WGS) entry which is preliminary data.</text>
</comment>
<dbReference type="AlphaFoldDB" id="A0A3N9XY98"/>
<dbReference type="InterPro" id="IPR003305">
    <property type="entry name" value="CenC_carb-bd"/>
</dbReference>
<dbReference type="RefSeq" id="WP_124822293.1">
    <property type="nucleotide sequence ID" value="NZ_QDGB01000345.1"/>
</dbReference>
<dbReference type="PANTHER" id="PTHR34599:SF1">
    <property type="entry name" value="PHOSPHATIDIC ACID PHOSPHATASE TYPE 2_HALOPEROXIDASE DOMAIN-CONTAINING PROTEIN"/>
    <property type="match status" value="1"/>
</dbReference>
<dbReference type="InterPro" id="IPR000326">
    <property type="entry name" value="PAP2/HPO"/>
</dbReference>
<dbReference type="InterPro" id="IPR052559">
    <property type="entry name" value="V-haloperoxidase"/>
</dbReference>
<evidence type="ECO:0000259" key="2">
    <source>
        <dbReference type="Pfam" id="PF01569"/>
    </source>
</evidence>
<dbReference type="CDD" id="cd03398">
    <property type="entry name" value="PAP2_haloperoxidase"/>
    <property type="match status" value="1"/>
</dbReference>
<sequence length="603" mass="64687">MSPPISPRHHDFARQLRRLLSVVLAVALASTLTALVRPVPATAAPGDLILNGTFDNGSTQPWWTRLASTSTTVNAGQLRVRTSATVGKPVWEDLVGHFEFGVTAAQPYRLQFDASADVNRSLRVSVSRADTPFTSAVDQSVALTSSTRRFTFDFASPYGDPKAVLLFHFGGQAASTVRLDNISLTPLAVDPATDPILYWNGVLLATYRALDLPPTTSSREAAILHAAMHDAAVSVTGVGNPYRVRVPVSYPGTMDNVVAPSLHAAIDRAAYDVLTALYTRHGRSFTVALGDAVKRRPSGVNDAEVARGETVGAAAAAANLQARANDSSDNTTAYPVQENVPGAWRPTNGKAAVSPNWGLVTPFALTSGRQFRPGLPAGATDYEDLLGKEAYDTQVREVRDYGGQESSLRTDDQTQIAFFWANDLKGTYKPPGQLFSHTRIVSEQRQLGILANARLFGLVALALADAAIAAWDAKYQTSIDLWRPVTAIEATEGAGWQPLSKTRDGVPYTPAFPAYISGHATFAGAWSAVMKGFFGTDAIAFDATIDDPHAVGVVRHMTGFDHAAEENALSRIYLGVHYRFDAEAGLATGRSVGTYVFANRLRQ</sequence>
<dbReference type="GO" id="GO:0016798">
    <property type="term" value="F:hydrolase activity, acting on glycosyl bonds"/>
    <property type="evidence" value="ECO:0007669"/>
    <property type="project" value="InterPro"/>
</dbReference>
<dbReference type="Gene3D" id="1.10.606.20">
    <property type="match status" value="1"/>
</dbReference>
<feature type="domain" description="Phosphatidic acid phosphatase type 2/haloperoxidase" evidence="2">
    <location>
        <begin position="477"/>
        <end position="598"/>
    </location>
</feature>
<evidence type="ECO:0000259" key="3">
    <source>
        <dbReference type="Pfam" id="PF02018"/>
    </source>
</evidence>
<keyword evidence="1" id="KW-0378">Hydrolase</keyword>
<evidence type="ECO:0000313" key="5">
    <source>
        <dbReference type="Proteomes" id="UP000278981"/>
    </source>
</evidence>
<proteinExistence type="predicted"/>
<dbReference type="PANTHER" id="PTHR34599">
    <property type="entry name" value="PEROXIDASE-RELATED"/>
    <property type="match status" value="1"/>
</dbReference>
<dbReference type="InterPro" id="IPR008979">
    <property type="entry name" value="Galactose-bd-like_sf"/>
</dbReference>
<dbReference type="SUPFAM" id="SSF49785">
    <property type="entry name" value="Galactose-binding domain-like"/>
    <property type="match status" value="1"/>
</dbReference>
<evidence type="ECO:0000256" key="1">
    <source>
        <dbReference type="ARBA" id="ARBA00022801"/>
    </source>
</evidence>
<dbReference type="Proteomes" id="UP000278981">
    <property type="component" value="Unassembled WGS sequence"/>
</dbReference>
<protein>
    <recommendedName>
        <fullName evidence="6">Phosphoesterase</fullName>
    </recommendedName>
</protein>
<dbReference type="EMBL" id="QDGB01000345">
    <property type="protein sequence ID" value="RQX12603.1"/>
    <property type="molecule type" value="Genomic_DNA"/>
</dbReference>
<evidence type="ECO:0000313" key="4">
    <source>
        <dbReference type="EMBL" id="RQX12603.1"/>
    </source>
</evidence>
<gene>
    <name evidence="4" type="ORF">DDE19_28130</name>
</gene>
<accession>A0A3N9XY98</accession>
<dbReference type="InterPro" id="IPR036938">
    <property type="entry name" value="PAP2/HPO_sf"/>
</dbReference>
<organism evidence="4 5">
    <name type="scientific">Micromonospora ureilytica</name>
    <dbReference type="NCBI Taxonomy" id="709868"/>
    <lineage>
        <taxon>Bacteria</taxon>
        <taxon>Bacillati</taxon>
        <taxon>Actinomycetota</taxon>
        <taxon>Actinomycetes</taxon>
        <taxon>Micromonosporales</taxon>
        <taxon>Micromonosporaceae</taxon>
        <taxon>Micromonospora</taxon>
    </lineage>
</organism>
<dbReference type="Gene3D" id="2.60.120.260">
    <property type="entry name" value="Galactose-binding domain-like"/>
    <property type="match status" value="1"/>
</dbReference>
<name>A0A3N9XY98_9ACTN</name>
<feature type="domain" description="CBM-cenC" evidence="3">
    <location>
        <begin position="47"/>
        <end position="170"/>
    </location>
</feature>
<dbReference type="SUPFAM" id="SSF48317">
    <property type="entry name" value="Acid phosphatase/Vanadium-dependent haloperoxidase"/>
    <property type="match status" value="1"/>
</dbReference>
<reference evidence="4 5" key="1">
    <citation type="submission" date="2018-04" db="EMBL/GenBank/DDBJ databases">
        <title>Micromonosporas from Atacama Desert.</title>
        <authorList>
            <person name="Carro L."/>
            <person name="Klenk H.-P."/>
            <person name="Goodfellow M."/>
        </authorList>
    </citation>
    <scope>NUCLEOTIDE SEQUENCE [LARGE SCALE GENOMIC DNA]</scope>
    <source>
        <strain evidence="4 5">LB19</strain>
    </source>
</reference>